<dbReference type="AlphaFoldDB" id="A0A6A6DBG3"/>
<gene>
    <name evidence="3" type="ORF">K469DRAFT_612456</name>
</gene>
<evidence type="ECO:0000256" key="2">
    <source>
        <dbReference type="SAM" id="SignalP"/>
    </source>
</evidence>
<organism evidence="3 4">
    <name type="scientific">Zopfia rhizophila CBS 207.26</name>
    <dbReference type="NCBI Taxonomy" id="1314779"/>
    <lineage>
        <taxon>Eukaryota</taxon>
        <taxon>Fungi</taxon>
        <taxon>Dikarya</taxon>
        <taxon>Ascomycota</taxon>
        <taxon>Pezizomycotina</taxon>
        <taxon>Dothideomycetes</taxon>
        <taxon>Dothideomycetes incertae sedis</taxon>
        <taxon>Zopfiaceae</taxon>
        <taxon>Zopfia</taxon>
    </lineage>
</organism>
<evidence type="ECO:0000313" key="3">
    <source>
        <dbReference type="EMBL" id="KAF2174976.1"/>
    </source>
</evidence>
<feature type="chain" id="PRO_5025656243" evidence="2">
    <location>
        <begin position="20"/>
        <end position="634"/>
    </location>
</feature>
<feature type="signal peptide" evidence="2">
    <location>
        <begin position="1"/>
        <end position="19"/>
    </location>
</feature>
<keyword evidence="1" id="KW-0812">Transmembrane</keyword>
<dbReference type="Proteomes" id="UP000800200">
    <property type="component" value="Unassembled WGS sequence"/>
</dbReference>
<keyword evidence="1" id="KW-1133">Transmembrane helix</keyword>
<dbReference type="PANTHER" id="PTHR35041">
    <property type="entry name" value="MEDIATOR OF RNA POLYMERASE II TRANSCRIPTION SUBUNIT 1"/>
    <property type="match status" value="1"/>
</dbReference>
<dbReference type="PANTHER" id="PTHR35041:SF3">
    <property type="entry name" value="FORMYLMETHIONINE DEFORMYLASE-LIKE PROTEIN"/>
    <property type="match status" value="1"/>
</dbReference>
<evidence type="ECO:0000256" key="1">
    <source>
        <dbReference type="SAM" id="Phobius"/>
    </source>
</evidence>
<dbReference type="OrthoDB" id="5340195at2759"/>
<keyword evidence="4" id="KW-1185">Reference proteome</keyword>
<proteinExistence type="predicted"/>
<feature type="transmembrane region" description="Helical" evidence="1">
    <location>
        <begin position="501"/>
        <end position="524"/>
    </location>
</feature>
<feature type="transmembrane region" description="Helical" evidence="1">
    <location>
        <begin position="104"/>
        <end position="125"/>
    </location>
</feature>
<reference evidence="3" key="1">
    <citation type="journal article" date="2020" name="Stud. Mycol.">
        <title>101 Dothideomycetes genomes: a test case for predicting lifestyles and emergence of pathogens.</title>
        <authorList>
            <person name="Haridas S."/>
            <person name="Albert R."/>
            <person name="Binder M."/>
            <person name="Bloem J."/>
            <person name="Labutti K."/>
            <person name="Salamov A."/>
            <person name="Andreopoulos B."/>
            <person name="Baker S."/>
            <person name="Barry K."/>
            <person name="Bills G."/>
            <person name="Bluhm B."/>
            <person name="Cannon C."/>
            <person name="Castanera R."/>
            <person name="Culley D."/>
            <person name="Daum C."/>
            <person name="Ezra D."/>
            <person name="Gonzalez J."/>
            <person name="Henrissat B."/>
            <person name="Kuo A."/>
            <person name="Liang C."/>
            <person name="Lipzen A."/>
            <person name="Lutzoni F."/>
            <person name="Magnuson J."/>
            <person name="Mondo S."/>
            <person name="Nolan M."/>
            <person name="Ohm R."/>
            <person name="Pangilinan J."/>
            <person name="Park H.-J."/>
            <person name="Ramirez L."/>
            <person name="Alfaro M."/>
            <person name="Sun H."/>
            <person name="Tritt A."/>
            <person name="Yoshinaga Y."/>
            <person name="Zwiers L.-H."/>
            <person name="Turgeon B."/>
            <person name="Goodwin S."/>
            <person name="Spatafora J."/>
            <person name="Crous P."/>
            <person name="Grigoriev I."/>
        </authorList>
    </citation>
    <scope>NUCLEOTIDE SEQUENCE</scope>
    <source>
        <strain evidence="3">CBS 207.26</strain>
    </source>
</reference>
<accession>A0A6A6DBG3</accession>
<sequence>MTMSFLFGLLGALAQHVLYKSLHHTAPEGEEKVRLVLYGRALAYFCKVTFGGCVILCYRQRIWKTFRERALSVWAIDQLFLATEDVSLFLNWETLSKATMATSMALVIWLIPIATIIFSPGALTWGQFLDRDSSNIPVPTINFTSESYKDFRVPIKLPDGRTRRSLLFYNTTDLQAKTPGWFDYYDKPSADLTRVSLMAAYSLKNQSLNLEDARYESCGGDYNCTYTLSFVGPGYKCDYQAEGVGDDGKLAGAPFNTSWLAPVGSLAYVAEVDLGEYIRPQVNTTRGQADVITDDLGVFKTEPVLWLGYSVNTTEPLPKDSPFSEHWTHKYEPHIFSCVHYETKYTVQFNYSGPFFSTNIIHDFLHPIINTTLSRSPDGLLVPEPASNFISPRTDVHLYKKIAAYHAMGQALRTFLRGKIELEPPIPGPSFPRTYSEITTTRLVDKASTPLFNLSAEVQSFYADMMLSLLSNPQMLVVDRDNVEVNTTRYKQAFIYNAGKLWACYIPVIFFVFVFLVIGAWAIYQDGTTFSVGFSRIMVTTRNSTLDEISRGACLGNDPFPNELMNTRLRFGVLNDDVDEFGTPALAYGYGDERGGLQHCAFGVPSEVTEIKRGVPYAGLRGRKEWSVVKEKMD</sequence>
<name>A0A6A6DBG3_9PEZI</name>
<protein>
    <submittedName>
        <fullName evidence="3">Uncharacterized protein</fullName>
    </submittedName>
</protein>
<evidence type="ECO:0000313" key="4">
    <source>
        <dbReference type="Proteomes" id="UP000800200"/>
    </source>
</evidence>
<dbReference type="EMBL" id="ML994756">
    <property type="protein sequence ID" value="KAF2174976.1"/>
    <property type="molecule type" value="Genomic_DNA"/>
</dbReference>
<keyword evidence="2" id="KW-0732">Signal</keyword>
<feature type="transmembrane region" description="Helical" evidence="1">
    <location>
        <begin position="38"/>
        <end position="58"/>
    </location>
</feature>
<keyword evidence="1" id="KW-0472">Membrane</keyword>